<proteinExistence type="predicted"/>
<organism evidence="2">
    <name type="scientific">bioreactor metagenome</name>
    <dbReference type="NCBI Taxonomy" id="1076179"/>
    <lineage>
        <taxon>unclassified sequences</taxon>
        <taxon>metagenomes</taxon>
        <taxon>ecological metagenomes</taxon>
    </lineage>
</organism>
<reference evidence="2" key="1">
    <citation type="submission" date="2019-08" db="EMBL/GenBank/DDBJ databases">
        <authorList>
            <person name="Kucharzyk K."/>
            <person name="Murdoch R.W."/>
            <person name="Higgins S."/>
            <person name="Loffler F."/>
        </authorList>
    </citation>
    <scope>NUCLEOTIDE SEQUENCE</scope>
</reference>
<feature type="domain" description="Imm-5-like" evidence="1">
    <location>
        <begin position="23"/>
        <end position="149"/>
    </location>
</feature>
<evidence type="ECO:0000259" key="1">
    <source>
        <dbReference type="Pfam" id="PF21805"/>
    </source>
</evidence>
<dbReference type="EMBL" id="VSSQ01075574">
    <property type="protein sequence ID" value="MPN26140.1"/>
    <property type="molecule type" value="Genomic_DNA"/>
</dbReference>
<accession>A0A645GJ13</accession>
<name>A0A645GJ13_9ZZZZ</name>
<dbReference type="InterPro" id="IPR048667">
    <property type="entry name" value="Imm5-like"/>
</dbReference>
<sequence length="177" mass="19414">MAKKIRKMLGDVNAPEVAALMRLIDTQSKATICKWCMDYAEAHILPIFERRRPGDGRPRNALNAARDYLDGKVKFPVVKNIILNECHAAARELDSDPAAQAAARACGQSSAVVHTLSHSLGLYFYGAAAVAYDRVGTDETAEVYDRIAKEVCADITAALRTIAVENEPNPAKIKWRC</sequence>
<dbReference type="Pfam" id="PF21805">
    <property type="entry name" value="Imm5_like"/>
    <property type="match status" value="1"/>
</dbReference>
<evidence type="ECO:0000313" key="2">
    <source>
        <dbReference type="EMBL" id="MPN26140.1"/>
    </source>
</evidence>
<gene>
    <name evidence="2" type="ORF">SDC9_173564</name>
</gene>
<protein>
    <recommendedName>
        <fullName evidence="1">Imm-5-like domain-containing protein</fullName>
    </recommendedName>
</protein>
<dbReference type="AlphaFoldDB" id="A0A645GJ13"/>
<comment type="caution">
    <text evidence="2">The sequence shown here is derived from an EMBL/GenBank/DDBJ whole genome shotgun (WGS) entry which is preliminary data.</text>
</comment>